<feature type="region of interest" description="Disordered" evidence="1">
    <location>
        <begin position="911"/>
        <end position="932"/>
    </location>
</feature>
<accession>A0A3P3Y6C7</accession>
<geneLocation type="mitochondrion" evidence="3"/>
<dbReference type="InterPro" id="IPR024420">
    <property type="entry name" value="TRAPP_III_complex_Trs85"/>
</dbReference>
<feature type="region of interest" description="Disordered" evidence="1">
    <location>
        <begin position="271"/>
        <end position="291"/>
    </location>
</feature>
<dbReference type="Pfam" id="PF12739">
    <property type="entry name" value="TRAPPC-Trs85"/>
    <property type="match status" value="1"/>
</dbReference>
<evidence type="ECO:0000259" key="2">
    <source>
        <dbReference type="Pfam" id="PF24542"/>
    </source>
</evidence>
<dbReference type="AlphaFoldDB" id="A0A3P3Y6C7"/>
<protein>
    <recommendedName>
        <fullName evidence="2">TPPC8 C-terminal Ig-like domain-containing protein</fullName>
    </recommendedName>
</protein>
<organism evidence="3 4">
    <name type="scientific">Plasmodiophora brassicae</name>
    <name type="common">Clubroot disease agent</name>
    <dbReference type="NCBI Taxonomy" id="37360"/>
    <lineage>
        <taxon>Eukaryota</taxon>
        <taxon>Sar</taxon>
        <taxon>Rhizaria</taxon>
        <taxon>Endomyxa</taxon>
        <taxon>Phytomyxea</taxon>
        <taxon>Plasmodiophorida</taxon>
        <taxon>Plasmodiophoridae</taxon>
        <taxon>Plasmodiophora</taxon>
    </lineage>
</organism>
<gene>
    <name evidence="3" type="ORF">PLBR_LOCUS2937</name>
</gene>
<reference evidence="3 4" key="1">
    <citation type="submission" date="2018-03" db="EMBL/GenBank/DDBJ databases">
        <authorList>
            <person name="Fogelqvist J."/>
        </authorList>
    </citation>
    <scope>NUCLEOTIDE SEQUENCE [LARGE SCALE GENOMIC DNA]</scope>
</reference>
<sequence length="1122" mass="125252">MEDRDLIVALAVTDRVTQRFEDHNLTPCQVFQANRSVYVLDKFMFQSATRTFELDSLSVRFIPVSRLFDHPGPPMIPSVSEFPDFRRDVVIRDENDVSDFMSLANDPTPWFALFMRNLNDALLYNPVHFVEEPVCCLCVATEDEVDPVRVFSQLRDKALAKPNVYSDICPDYGVQTRFVLLCTPSDHDTGGLSQRARTGLEAMRRAFDPGLCSTLMLESELSAESPAVHQFVHDLLRSAIIPQMSSRICALFSSIVAIRKGFRNQLTSFFRPRQRPSRPDTTAAPVAQPSAPVEVQTRQLSDYAYLMGDIHLALEYFRAASADARGKDRLRGELARAEAGTAVCLASLSISDAFAQISVREIESSFEAAIKGYLELGMFASAAQVVGWEAILARSIPGLARHAVSWLVRLGTRDNSELAALFMEQAALVWVSAQPPMCREYAFFLVRAAHLYTKLGLRSNSIRCYSDALCVYEGHNWLHIEDHIRFKLGRELYNCGDYNGSLQHFVRLLGGGRQSQTRQETFFKEFLIVFKHTTLTTTPIDLDVPCFTFDQFVFGEASEIPLAVESDVWSNYSAYADADLSNIWSLCFWNQTLPLGSSVSVTCTIRNPLAIAVSLRRLRLDCEFTPLDRDVGSLELSETDLDLPPLETTTVVMSIVPKHPGTVLIRGLTWIFLDMVIARVTIPYATADLSATSQKARVQRWVQSGLSRVPYRPQESPARPLSFEVRECRPPLAHVSFSLESFPDELRFGELTSGIIIAQSATDGVQLFVKSSKQEFATVKDPIRLCSGINRIAVSLRGGDEGVHDIRLLLRYSTGGDKAIPFRTAHLKWTVSVIPSIRVDGSCRSAFDLPRHRAVEFIVGNETDDGNMVLDRLVLLQSGSRPCDVDELGDTDRVIQPGQEFSFHTIVKPSAGPSPRSVIECRGRSPSPTATGNSDLVWFRHSPAKDGVLDFVLFWSTDDGSRRGAVISRVADHAEATPQAGCPLRISVDFSSEVDHDFYVAPLACVPVEVKIFNGSRESVSFAFETLNPETYFDTEERKFATISTPCTRGRSFWAGCTRRSGISLEPEQSITIALQATFTHPGVFAINRMRFLVDQRRDESAEPRMFYFPADFVIRARPSCV</sequence>
<dbReference type="PANTHER" id="PTHR12975:SF6">
    <property type="entry name" value="TRAFFICKING PROTEIN PARTICLE COMPLEX SUBUNIT 8"/>
    <property type="match status" value="1"/>
</dbReference>
<dbReference type="InterPro" id="IPR011990">
    <property type="entry name" value="TPR-like_helical_dom_sf"/>
</dbReference>
<evidence type="ECO:0000313" key="3">
    <source>
        <dbReference type="EMBL" id="SPQ95722.1"/>
    </source>
</evidence>
<dbReference type="EMBL" id="OVEO01000004">
    <property type="protein sequence ID" value="SPQ95722.1"/>
    <property type="molecule type" value="Genomic_DNA"/>
</dbReference>
<dbReference type="InterPro" id="IPR057651">
    <property type="entry name" value="Ig_TPPC8_C"/>
</dbReference>
<feature type="domain" description="TPPC8 C-terminal Ig-like" evidence="2">
    <location>
        <begin position="985"/>
        <end position="1094"/>
    </location>
</feature>
<name>A0A3P3Y6C7_PLABS</name>
<dbReference type="PANTHER" id="PTHR12975">
    <property type="entry name" value="TRANSPORT PROTEIN TRAPP"/>
    <property type="match status" value="1"/>
</dbReference>
<evidence type="ECO:0000256" key="1">
    <source>
        <dbReference type="SAM" id="MobiDB-lite"/>
    </source>
</evidence>
<dbReference type="GO" id="GO:1990072">
    <property type="term" value="C:TRAPPIII protein complex"/>
    <property type="evidence" value="ECO:0007669"/>
    <property type="project" value="TreeGrafter"/>
</dbReference>
<keyword evidence="3" id="KW-0496">Mitochondrion</keyword>
<dbReference type="Pfam" id="PF24542">
    <property type="entry name" value="Ig_TPPC8_C"/>
    <property type="match status" value="1"/>
</dbReference>
<dbReference type="Proteomes" id="UP000290189">
    <property type="component" value="Unassembled WGS sequence"/>
</dbReference>
<proteinExistence type="predicted"/>
<dbReference type="SUPFAM" id="SSF48452">
    <property type="entry name" value="TPR-like"/>
    <property type="match status" value="1"/>
</dbReference>
<evidence type="ECO:0000313" key="4">
    <source>
        <dbReference type="Proteomes" id="UP000290189"/>
    </source>
</evidence>